<dbReference type="AlphaFoldDB" id="A0A6G1D3Z9"/>
<comment type="caution">
    <text evidence="2">The sequence shown here is derived from an EMBL/GenBank/DDBJ whole genome shotgun (WGS) entry which is preliminary data.</text>
</comment>
<evidence type="ECO:0000313" key="3">
    <source>
        <dbReference type="Proteomes" id="UP000479710"/>
    </source>
</evidence>
<proteinExistence type="predicted"/>
<dbReference type="Proteomes" id="UP000479710">
    <property type="component" value="Unassembled WGS sequence"/>
</dbReference>
<feature type="transmembrane region" description="Helical" evidence="1">
    <location>
        <begin position="20"/>
        <end position="45"/>
    </location>
</feature>
<name>A0A6G1D3Z9_9ORYZ</name>
<sequence>MTPQTPQLGDSTLANLLYNIIGGATLDVVVPLVFTVIVVPMALLFTKAIRVWEADDGEEAVIM</sequence>
<gene>
    <name evidence="2" type="ORF">E2562_017391</name>
</gene>
<keyword evidence="1" id="KW-0472">Membrane</keyword>
<dbReference type="EMBL" id="SPHZ02000007">
    <property type="protein sequence ID" value="KAF0907458.1"/>
    <property type="molecule type" value="Genomic_DNA"/>
</dbReference>
<organism evidence="2 3">
    <name type="scientific">Oryza meyeriana var. granulata</name>
    <dbReference type="NCBI Taxonomy" id="110450"/>
    <lineage>
        <taxon>Eukaryota</taxon>
        <taxon>Viridiplantae</taxon>
        <taxon>Streptophyta</taxon>
        <taxon>Embryophyta</taxon>
        <taxon>Tracheophyta</taxon>
        <taxon>Spermatophyta</taxon>
        <taxon>Magnoliopsida</taxon>
        <taxon>Liliopsida</taxon>
        <taxon>Poales</taxon>
        <taxon>Poaceae</taxon>
        <taxon>BOP clade</taxon>
        <taxon>Oryzoideae</taxon>
        <taxon>Oryzeae</taxon>
        <taxon>Oryzinae</taxon>
        <taxon>Oryza</taxon>
        <taxon>Oryza meyeriana</taxon>
    </lineage>
</organism>
<accession>A0A6G1D3Z9</accession>
<evidence type="ECO:0000313" key="2">
    <source>
        <dbReference type="EMBL" id="KAF0907458.1"/>
    </source>
</evidence>
<evidence type="ECO:0000256" key="1">
    <source>
        <dbReference type="SAM" id="Phobius"/>
    </source>
</evidence>
<keyword evidence="1" id="KW-1133">Transmembrane helix</keyword>
<keyword evidence="3" id="KW-1185">Reference proteome</keyword>
<keyword evidence="1" id="KW-0812">Transmembrane</keyword>
<reference evidence="2 3" key="1">
    <citation type="submission" date="2019-11" db="EMBL/GenBank/DDBJ databases">
        <title>Whole genome sequence of Oryza granulata.</title>
        <authorList>
            <person name="Li W."/>
        </authorList>
    </citation>
    <scope>NUCLEOTIDE SEQUENCE [LARGE SCALE GENOMIC DNA]</scope>
    <source>
        <strain evidence="3">cv. Menghai</strain>
        <tissue evidence="2">Leaf</tissue>
    </source>
</reference>
<protein>
    <submittedName>
        <fullName evidence="2">Uncharacterized protein</fullName>
    </submittedName>
</protein>